<dbReference type="Proteomes" id="UP000276223">
    <property type="component" value="Unassembled WGS sequence"/>
</dbReference>
<dbReference type="SUPFAM" id="SSF141734">
    <property type="entry name" value="HisI-like"/>
    <property type="match status" value="1"/>
</dbReference>
<dbReference type="NCBIfam" id="NF000768">
    <property type="entry name" value="PRK00051.1"/>
    <property type="match status" value="1"/>
</dbReference>
<keyword evidence="7 11" id="KW-0963">Cytoplasm</keyword>
<comment type="similarity">
    <text evidence="6">In the N-terminal section; belongs to the PRA-CH family.</text>
</comment>
<gene>
    <name evidence="11" type="primary">hisI</name>
    <name evidence="13" type="ORF">EDC27_0648</name>
</gene>
<evidence type="ECO:0000256" key="1">
    <source>
        <dbReference type="ARBA" id="ARBA00000024"/>
    </source>
</evidence>
<sequence>MTEKPDFAKGNGLIPVIVQDVTSRRVLMLAYMNETAWTRTVETGLAHYWSRSRNALWLKGETSGHVQKVHAMYVDCDADTLLIVVEQSGAACHEGYASCFFRRFENGAFQVAEERVFDPKEVYKA</sequence>
<evidence type="ECO:0000256" key="7">
    <source>
        <dbReference type="ARBA" id="ARBA00022490"/>
    </source>
</evidence>
<keyword evidence="11" id="KW-0862">Zinc</keyword>
<keyword evidence="8 11" id="KW-0028">Amino-acid biosynthesis</keyword>
<evidence type="ECO:0000256" key="5">
    <source>
        <dbReference type="ARBA" id="ARBA00007731"/>
    </source>
</evidence>
<comment type="similarity">
    <text evidence="5">In the C-terminal section; belongs to the PRA-PH family.</text>
</comment>
<keyword evidence="10 11" id="KW-0368">Histidine biosynthesis</keyword>
<comment type="caution">
    <text evidence="13">The sequence shown here is derived from an EMBL/GenBank/DDBJ whole genome shotgun (WGS) entry which is preliminary data.</text>
</comment>
<dbReference type="GO" id="GO:0000105">
    <property type="term" value="P:L-histidine biosynthetic process"/>
    <property type="evidence" value="ECO:0007669"/>
    <property type="project" value="UniProtKB-UniRule"/>
</dbReference>
<feature type="binding site" evidence="11">
    <location>
        <position position="75"/>
    </location>
    <ligand>
        <name>Mg(2+)</name>
        <dbReference type="ChEBI" id="CHEBI:18420"/>
    </ligand>
</feature>
<comment type="function">
    <text evidence="11">Catalyzes the hydrolysis of the adenine ring of phosphoribosyl-AMP.</text>
</comment>
<comment type="pathway">
    <text evidence="3 11">Amino-acid biosynthesis; L-histidine biosynthesis; L-histidine from 5-phospho-alpha-D-ribose 1-diphosphate: step 3/9.</text>
</comment>
<feature type="binding site" evidence="11">
    <location>
        <position position="79"/>
    </location>
    <ligand>
        <name>Mg(2+)</name>
        <dbReference type="ChEBI" id="CHEBI:18420"/>
    </ligand>
</feature>
<evidence type="ECO:0000256" key="10">
    <source>
        <dbReference type="ARBA" id="ARBA00023102"/>
    </source>
</evidence>
<comment type="subunit">
    <text evidence="11">Homodimer.</text>
</comment>
<feature type="binding site" evidence="11">
    <location>
        <position position="99"/>
    </location>
    <ligand>
        <name>Zn(2+)</name>
        <dbReference type="ChEBI" id="CHEBI:29105"/>
        <note>ligand shared between dimeric partners</note>
    </ligand>
</feature>
<evidence type="ECO:0000259" key="12">
    <source>
        <dbReference type="Pfam" id="PF01502"/>
    </source>
</evidence>
<keyword evidence="11" id="KW-0479">Metal-binding</keyword>
<dbReference type="EC" id="3.5.4.19" evidence="11"/>
<organism evidence="13 14">
    <name type="scientific">Desulfosoma caldarium</name>
    <dbReference type="NCBI Taxonomy" id="610254"/>
    <lineage>
        <taxon>Bacteria</taxon>
        <taxon>Pseudomonadati</taxon>
        <taxon>Thermodesulfobacteriota</taxon>
        <taxon>Syntrophobacteria</taxon>
        <taxon>Syntrophobacterales</taxon>
        <taxon>Syntrophobacteraceae</taxon>
        <taxon>Desulfosoma</taxon>
    </lineage>
</organism>
<dbReference type="PANTHER" id="PTHR42945:SF1">
    <property type="entry name" value="HISTIDINE BIOSYNTHESIS BIFUNCTIONAL PROTEIN HIS7"/>
    <property type="match status" value="1"/>
</dbReference>
<evidence type="ECO:0000256" key="4">
    <source>
        <dbReference type="ARBA" id="ARBA00005204"/>
    </source>
</evidence>
<dbReference type="GO" id="GO:0000287">
    <property type="term" value="F:magnesium ion binding"/>
    <property type="evidence" value="ECO:0007669"/>
    <property type="project" value="UniProtKB-UniRule"/>
</dbReference>
<dbReference type="HAMAP" id="MF_01021">
    <property type="entry name" value="HisI"/>
    <property type="match status" value="1"/>
</dbReference>
<comment type="catalytic activity">
    <reaction evidence="1 11">
        <text>1-(5-phospho-beta-D-ribosyl)-5'-AMP + H2O = 1-(5-phospho-beta-D-ribosyl)-5-[(5-phospho-beta-D-ribosylamino)methylideneamino]imidazole-4-carboxamide</text>
        <dbReference type="Rhea" id="RHEA:20049"/>
        <dbReference type="ChEBI" id="CHEBI:15377"/>
        <dbReference type="ChEBI" id="CHEBI:58435"/>
        <dbReference type="ChEBI" id="CHEBI:59457"/>
        <dbReference type="EC" id="3.5.4.19"/>
    </reaction>
</comment>
<feature type="binding site" evidence="11">
    <location>
        <position position="76"/>
    </location>
    <ligand>
        <name>Zn(2+)</name>
        <dbReference type="ChEBI" id="CHEBI:29105"/>
        <note>ligand shared between dimeric partners</note>
    </ligand>
</feature>
<keyword evidence="11" id="KW-0460">Magnesium</keyword>
<comment type="similarity">
    <text evidence="11">Belongs to the PRA-CH family.</text>
</comment>
<keyword evidence="9 11" id="KW-0378">Hydrolase</keyword>
<feature type="binding site" evidence="11">
    <location>
        <position position="77"/>
    </location>
    <ligand>
        <name>Mg(2+)</name>
        <dbReference type="ChEBI" id="CHEBI:18420"/>
    </ligand>
</feature>
<dbReference type="GO" id="GO:0004636">
    <property type="term" value="F:phosphoribosyl-ATP diphosphatase activity"/>
    <property type="evidence" value="ECO:0007669"/>
    <property type="project" value="UniProtKB-EC"/>
</dbReference>
<dbReference type="Gene3D" id="3.10.20.810">
    <property type="entry name" value="Phosphoribosyl-AMP cyclohydrolase"/>
    <property type="match status" value="1"/>
</dbReference>
<dbReference type="UniPathway" id="UPA00031">
    <property type="reaction ID" value="UER00008"/>
</dbReference>
<dbReference type="InterPro" id="IPR038019">
    <property type="entry name" value="PRib_AMP_CycHydrolase_sf"/>
</dbReference>
<evidence type="ECO:0000256" key="3">
    <source>
        <dbReference type="ARBA" id="ARBA00005169"/>
    </source>
</evidence>
<dbReference type="InterPro" id="IPR026660">
    <property type="entry name" value="PRA-CH"/>
</dbReference>
<evidence type="ECO:0000256" key="11">
    <source>
        <dbReference type="HAMAP-Rule" id="MF_01021"/>
    </source>
</evidence>
<dbReference type="GO" id="GO:0005737">
    <property type="term" value="C:cytoplasm"/>
    <property type="evidence" value="ECO:0007669"/>
    <property type="project" value="UniProtKB-SubCell"/>
</dbReference>
<evidence type="ECO:0000313" key="13">
    <source>
        <dbReference type="EMBL" id="ROR01474.1"/>
    </source>
</evidence>
<dbReference type="PANTHER" id="PTHR42945">
    <property type="entry name" value="HISTIDINE BIOSYNTHESIS BIFUNCTIONAL PROTEIN"/>
    <property type="match status" value="1"/>
</dbReference>
<proteinExistence type="inferred from homology"/>
<dbReference type="AlphaFoldDB" id="A0A3N1VF72"/>
<comment type="cofactor">
    <cofactor evidence="11">
        <name>Mg(2+)</name>
        <dbReference type="ChEBI" id="CHEBI:18420"/>
    </cofactor>
    <text evidence="11">Binds 1 Mg(2+) ion per subunit.</text>
</comment>
<feature type="domain" description="Phosphoribosyl-AMP cyclohydrolase" evidence="12">
    <location>
        <begin position="28"/>
        <end position="101"/>
    </location>
</feature>
<evidence type="ECO:0000256" key="8">
    <source>
        <dbReference type="ARBA" id="ARBA00022605"/>
    </source>
</evidence>
<reference evidence="13 14" key="1">
    <citation type="submission" date="2018-11" db="EMBL/GenBank/DDBJ databases">
        <title>Genomic Encyclopedia of Type Strains, Phase IV (KMG-IV): sequencing the most valuable type-strain genomes for metagenomic binning, comparative biology and taxonomic classification.</title>
        <authorList>
            <person name="Goeker M."/>
        </authorList>
    </citation>
    <scope>NUCLEOTIDE SEQUENCE [LARGE SCALE GENOMIC DNA]</scope>
    <source>
        <strain evidence="13 14">DSM 22027</strain>
    </source>
</reference>
<dbReference type="EMBL" id="RJVA01000010">
    <property type="protein sequence ID" value="ROR01474.1"/>
    <property type="molecule type" value="Genomic_DNA"/>
</dbReference>
<evidence type="ECO:0000313" key="14">
    <source>
        <dbReference type="Proteomes" id="UP000276223"/>
    </source>
</evidence>
<dbReference type="GO" id="GO:0008270">
    <property type="term" value="F:zinc ion binding"/>
    <property type="evidence" value="ECO:0007669"/>
    <property type="project" value="UniProtKB-UniRule"/>
</dbReference>
<comment type="subcellular location">
    <subcellularLocation>
        <location evidence="11">Cytoplasm</location>
    </subcellularLocation>
</comment>
<dbReference type="FunFam" id="3.10.20.810:FF:000001">
    <property type="entry name" value="Histidine biosynthesis bifunctional protein HisIE"/>
    <property type="match status" value="1"/>
</dbReference>
<name>A0A3N1VF72_9BACT</name>
<evidence type="ECO:0000256" key="9">
    <source>
        <dbReference type="ARBA" id="ARBA00022801"/>
    </source>
</evidence>
<comment type="cofactor">
    <cofactor evidence="11">
        <name>Zn(2+)</name>
        <dbReference type="ChEBI" id="CHEBI:29105"/>
    </cofactor>
    <text evidence="11">Binds 1 zinc ion per subunit.</text>
</comment>
<comment type="catalytic activity">
    <reaction evidence="2">
        <text>1-(5-phospho-beta-D-ribosyl)-ATP + H2O = 1-(5-phospho-beta-D-ribosyl)-5'-AMP + diphosphate + H(+)</text>
        <dbReference type="Rhea" id="RHEA:22828"/>
        <dbReference type="ChEBI" id="CHEBI:15377"/>
        <dbReference type="ChEBI" id="CHEBI:15378"/>
        <dbReference type="ChEBI" id="CHEBI:33019"/>
        <dbReference type="ChEBI" id="CHEBI:59457"/>
        <dbReference type="ChEBI" id="CHEBI:73183"/>
        <dbReference type="EC" id="3.6.1.31"/>
    </reaction>
</comment>
<evidence type="ECO:0000256" key="2">
    <source>
        <dbReference type="ARBA" id="ARBA00001460"/>
    </source>
</evidence>
<comment type="pathway">
    <text evidence="4">Amino-acid biosynthesis; L-histidine biosynthesis; L-histidine from 5-phospho-alpha-D-ribose 1-diphosphate: step 2/9.</text>
</comment>
<feature type="binding site" evidence="11">
    <location>
        <position position="92"/>
    </location>
    <ligand>
        <name>Zn(2+)</name>
        <dbReference type="ChEBI" id="CHEBI:29105"/>
        <note>ligand shared between dimeric partners</note>
    </ligand>
</feature>
<dbReference type="GO" id="GO:0004635">
    <property type="term" value="F:phosphoribosyl-AMP cyclohydrolase activity"/>
    <property type="evidence" value="ECO:0007669"/>
    <property type="project" value="UniProtKB-UniRule"/>
</dbReference>
<protein>
    <recommendedName>
        <fullName evidence="11">Phosphoribosyl-AMP cyclohydrolase</fullName>
        <shortName evidence="11">PRA-CH</shortName>
        <ecNumber evidence="11">3.5.4.19</ecNumber>
    </recommendedName>
</protein>
<evidence type="ECO:0000256" key="6">
    <source>
        <dbReference type="ARBA" id="ARBA00008299"/>
    </source>
</evidence>
<dbReference type="Pfam" id="PF01502">
    <property type="entry name" value="PRA-CH"/>
    <property type="match status" value="1"/>
</dbReference>
<keyword evidence="14" id="KW-1185">Reference proteome</keyword>
<dbReference type="InterPro" id="IPR002496">
    <property type="entry name" value="PRib_AMP_CycHydrolase_dom"/>
</dbReference>
<accession>A0A3N1VF72</accession>